<organism evidence="1 2">
    <name type="scientific">Candidatus Protochlamydia amoebophila</name>
    <dbReference type="NCBI Taxonomy" id="362787"/>
    <lineage>
        <taxon>Bacteria</taxon>
        <taxon>Pseudomonadati</taxon>
        <taxon>Chlamydiota</taxon>
        <taxon>Chlamydiia</taxon>
        <taxon>Parachlamydiales</taxon>
        <taxon>Parachlamydiaceae</taxon>
        <taxon>Candidatus Protochlamydia</taxon>
    </lineage>
</organism>
<gene>
    <name evidence="1" type="ORF">DB44_FF00190</name>
</gene>
<protein>
    <submittedName>
        <fullName evidence="1">Uncharacterized protein</fullName>
    </submittedName>
</protein>
<name>A0A0C1H7S3_9BACT</name>
<evidence type="ECO:0000313" key="2">
    <source>
        <dbReference type="Proteomes" id="UP000031465"/>
    </source>
</evidence>
<comment type="caution">
    <text evidence="1">The sequence shown here is derived from an EMBL/GenBank/DDBJ whole genome shotgun (WGS) entry which is preliminary data.</text>
</comment>
<dbReference type="PATRIC" id="fig|362787.3.peg.1875"/>
<accession>A0A0C1H7S3</accession>
<evidence type="ECO:0000313" key="1">
    <source>
        <dbReference type="EMBL" id="KIC70938.1"/>
    </source>
</evidence>
<dbReference type="AlphaFoldDB" id="A0A0C1H7S3"/>
<dbReference type="Proteomes" id="UP000031465">
    <property type="component" value="Unassembled WGS sequence"/>
</dbReference>
<reference evidence="1 2" key="1">
    <citation type="journal article" date="2014" name="Mol. Biol. Evol.">
        <title>Massive expansion of Ubiquitination-related gene families within the Chlamydiae.</title>
        <authorList>
            <person name="Domman D."/>
            <person name="Collingro A."/>
            <person name="Lagkouvardos I."/>
            <person name="Gehre L."/>
            <person name="Weinmaier T."/>
            <person name="Rattei T."/>
            <person name="Subtil A."/>
            <person name="Horn M."/>
        </authorList>
    </citation>
    <scope>NUCLEOTIDE SEQUENCE [LARGE SCALE GENOMIC DNA]</scope>
    <source>
        <strain evidence="1 2">EI2</strain>
    </source>
</reference>
<proteinExistence type="predicted"/>
<sequence length="48" mass="5434">MAANHVDADKASLITVKTVLGLAQRARKSMKLRKQKKNGKFLISYFRT</sequence>
<dbReference type="EMBL" id="JSAN01000128">
    <property type="protein sequence ID" value="KIC70938.1"/>
    <property type="molecule type" value="Genomic_DNA"/>
</dbReference>